<dbReference type="GO" id="GO:0016301">
    <property type="term" value="F:kinase activity"/>
    <property type="evidence" value="ECO:0007669"/>
    <property type="project" value="UniProtKB-KW"/>
</dbReference>
<name>A0ABU6EYE9_9ACTN</name>
<evidence type="ECO:0000256" key="4">
    <source>
        <dbReference type="ARBA" id="ARBA00022840"/>
    </source>
</evidence>
<dbReference type="CDD" id="cd14014">
    <property type="entry name" value="STKc_PknB_like"/>
    <property type="match status" value="1"/>
</dbReference>
<dbReference type="Gene3D" id="2.130.10.10">
    <property type="entry name" value="YVTN repeat-like/Quinoprotein amine dehydrogenase"/>
    <property type="match status" value="1"/>
</dbReference>
<dbReference type="SMART" id="SM00564">
    <property type="entry name" value="PQQ"/>
    <property type="match status" value="4"/>
</dbReference>
<dbReference type="PROSITE" id="PS50011">
    <property type="entry name" value="PROTEIN_KINASE_DOM"/>
    <property type="match status" value="1"/>
</dbReference>
<dbReference type="InterPro" id="IPR011009">
    <property type="entry name" value="Kinase-like_dom_sf"/>
</dbReference>
<keyword evidence="3 7" id="KW-0418">Kinase</keyword>
<dbReference type="InterPro" id="IPR002372">
    <property type="entry name" value="PQQ_rpt_dom"/>
</dbReference>
<keyword evidence="4 5" id="KW-0067">ATP-binding</keyword>
<dbReference type="PROSITE" id="PS00107">
    <property type="entry name" value="PROTEIN_KINASE_ATP"/>
    <property type="match status" value="1"/>
</dbReference>
<dbReference type="Gene3D" id="1.10.510.10">
    <property type="entry name" value="Transferase(Phosphotransferase) domain 1"/>
    <property type="match status" value="1"/>
</dbReference>
<dbReference type="InterPro" id="IPR018391">
    <property type="entry name" value="PQQ_b-propeller_rpt"/>
</dbReference>
<dbReference type="Gene3D" id="3.30.200.20">
    <property type="entry name" value="Phosphorylase Kinase, domain 1"/>
    <property type="match status" value="1"/>
</dbReference>
<dbReference type="PANTHER" id="PTHR43289:SF34">
    <property type="entry name" value="SERINE_THREONINE-PROTEIN KINASE YBDM-RELATED"/>
    <property type="match status" value="1"/>
</dbReference>
<proteinExistence type="predicted"/>
<dbReference type="PROSITE" id="PS00108">
    <property type="entry name" value="PROTEIN_KINASE_ST"/>
    <property type="match status" value="1"/>
</dbReference>
<evidence type="ECO:0000256" key="3">
    <source>
        <dbReference type="ARBA" id="ARBA00022777"/>
    </source>
</evidence>
<dbReference type="Proteomes" id="UP001354931">
    <property type="component" value="Unassembled WGS sequence"/>
</dbReference>
<organism evidence="7 8">
    <name type="scientific">Streptomyces endophyticus</name>
    <dbReference type="NCBI Taxonomy" id="714166"/>
    <lineage>
        <taxon>Bacteria</taxon>
        <taxon>Bacillati</taxon>
        <taxon>Actinomycetota</taxon>
        <taxon>Actinomycetes</taxon>
        <taxon>Kitasatosporales</taxon>
        <taxon>Streptomycetaceae</taxon>
        <taxon>Streptomyces</taxon>
    </lineage>
</organism>
<dbReference type="InterPro" id="IPR017441">
    <property type="entry name" value="Protein_kinase_ATP_BS"/>
</dbReference>
<gene>
    <name evidence="7" type="ORF">OKJ99_04545</name>
</gene>
<dbReference type="SMART" id="SM00220">
    <property type="entry name" value="S_TKc"/>
    <property type="match status" value="1"/>
</dbReference>
<dbReference type="EMBL" id="JAOZYC010000019">
    <property type="protein sequence ID" value="MEB8336783.1"/>
    <property type="molecule type" value="Genomic_DNA"/>
</dbReference>
<evidence type="ECO:0000256" key="1">
    <source>
        <dbReference type="ARBA" id="ARBA00022679"/>
    </source>
</evidence>
<dbReference type="SUPFAM" id="SSF50998">
    <property type="entry name" value="Quinoprotein alcohol dehydrogenase-like"/>
    <property type="match status" value="2"/>
</dbReference>
<evidence type="ECO:0000313" key="8">
    <source>
        <dbReference type="Proteomes" id="UP001354931"/>
    </source>
</evidence>
<sequence length="698" mass="73997">MKPLGIGDPLRLGPYRVLGVLGEGGMGKVYVGQDGAGTLAAVKVLKPELAHDTNLAQRFVREAQAAQAVRSKGVANVLGAWTEGGRPWMATEFLAGLTLDQAVEAHGPLPEPTLRALAASLAHTLADIHAAGFIHRDLKPPNIVLTSTGPRIIDFGIARPEHGLTLTTTGEVPVTPGYGAPEQVLGRRVTPAADIFSLGAVLVYAASGRRAFDGGHVAAVQYEVVHGEPQLQGIPPELLTLIAPCLAKDPTHRPTPAQIAEAMRPPKGAEKTWRRGSIADAITERETGARHLATTIVGGTQQPQKPAMSRRRLLTTLAVGGTVAAVGGGTAAWWYGSRPDSALFDIPAAAKAPVQALKSKPGDDYAENGGSMKLWTVTTADATSPELLPVRDVLVFALGSGGIGAYGVKNGTRRWSAEGLRARSGYVSLADRLVVGADEQGTLHTFVPSTGAAKWTCEQAEAETLLAAGVDAVYMLTKDDRLRCVNSEDAEVRWTVTVPAKFRKKLHGPAAVGGGVLVVPSTDGTVLAVRTDDGRTAWKQSEESESVVRPAIADGMVYLNGKTLEAYRLRDGNREWSTFPLGGTNSVYSKWGPPEVRGNRVYANAVDVTRCHNRADGNQEWFAVGPSTTSRVLTQGTSVWSVDDGDGIGELQLKGIPRKDGKDAWTTRYPRPHYSQLAAAGNRVFLLLDSAVHALSVF</sequence>
<feature type="binding site" evidence="5">
    <location>
        <position position="43"/>
    </location>
    <ligand>
        <name>ATP</name>
        <dbReference type="ChEBI" id="CHEBI:30616"/>
    </ligand>
</feature>
<dbReference type="Pfam" id="PF13360">
    <property type="entry name" value="PQQ_2"/>
    <property type="match status" value="2"/>
</dbReference>
<keyword evidence="1" id="KW-0808">Transferase</keyword>
<keyword evidence="8" id="KW-1185">Reference proteome</keyword>
<feature type="domain" description="Protein kinase" evidence="6">
    <location>
        <begin position="15"/>
        <end position="267"/>
    </location>
</feature>
<evidence type="ECO:0000256" key="5">
    <source>
        <dbReference type="PROSITE-ProRule" id="PRU10141"/>
    </source>
</evidence>
<dbReference type="InterPro" id="IPR011047">
    <property type="entry name" value="Quinoprotein_ADH-like_sf"/>
</dbReference>
<dbReference type="InterPro" id="IPR000719">
    <property type="entry name" value="Prot_kinase_dom"/>
</dbReference>
<keyword evidence="2 5" id="KW-0547">Nucleotide-binding</keyword>
<dbReference type="RefSeq" id="WP_326014423.1">
    <property type="nucleotide sequence ID" value="NZ_JAOZYC010000019.1"/>
</dbReference>
<dbReference type="InterPro" id="IPR008271">
    <property type="entry name" value="Ser/Thr_kinase_AS"/>
</dbReference>
<evidence type="ECO:0000259" key="6">
    <source>
        <dbReference type="PROSITE" id="PS50011"/>
    </source>
</evidence>
<protein>
    <submittedName>
        <fullName evidence="7">Serine/threonine-protein kinase</fullName>
    </submittedName>
</protein>
<dbReference type="Pfam" id="PF00069">
    <property type="entry name" value="Pkinase"/>
    <property type="match status" value="1"/>
</dbReference>
<reference evidence="7 8" key="1">
    <citation type="submission" date="2022-10" db="EMBL/GenBank/DDBJ databases">
        <authorList>
            <person name="Xie J."/>
            <person name="Shen N."/>
        </authorList>
    </citation>
    <scope>NUCLEOTIDE SEQUENCE [LARGE SCALE GENOMIC DNA]</scope>
    <source>
        <strain evidence="7 8">YIM65594</strain>
    </source>
</reference>
<dbReference type="PANTHER" id="PTHR43289">
    <property type="entry name" value="MITOGEN-ACTIVATED PROTEIN KINASE KINASE KINASE 20-RELATED"/>
    <property type="match status" value="1"/>
</dbReference>
<accession>A0ABU6EYE9</accession>
<comment type="caution">
    <text evidence="7">The sequence shown here is derived from an EMBL/GenBank/DDBJ whole genome shotgun (WGS) entry which is preliminary data.</text>
</comment>
<dbReference type="SUPFAM" id="SSF56112">
    <property type="entry name" value="Protein kinase-like (PK-like)"/>
    <property type="match status" value="1"/>
</dbReference>
<dbReference type="InterPro" id="IPR015943">
    <property type="entry name" value="WD40/YVTN_repeat-like_dom_sf"/>
</dbReference>
<evidence type="ECO:0000256" key="2">
    <source>
        <dbReference type="ARBA" id="ARBA00022741"/>
    </source>
</evidence>
<evidence type="ECO:0000313" key="7">
    <source>
        <dbReference type="EMBL" id="MEB8336783.1"/>
    </source>
</evidence>